<name>A0ACC0P0B6_RHOML</name>
<dbReference type="EMBL" id="CM046391">
    <property type="protein sequence ID" value="KAI8558644.1"/>
    <property type="molecule type" value="Genomic_DNA"/>
</dbReference>
<reference evidence="1" key="1">
    <citation type="submission" date="2022-02" db="EMBL/GenBank/DDBJ databases">
        <title>Plant Genome Project.</title>
        <authorList>
            <person name="Zhang R.-G."/>
        </authorList>
    </citation>
    <scope>NUCLEOTIDE SEQUENCE</scope>
    <source>
        <strain evidence="1">AT1</strain>
    </source>
</reference>
<accession>A0ACC0P0B6</accession>
<proteinExistence type="predicted"/>
<keyword evidence="2" id="KW-1185">Reference proteome</keyword>
<evidence type="ECO:0000313" key="1">
    <source>
        <dbReference type="EMBL" id="KAI8558644.1"/>
    </source>
</evidence>
<comment type="caution">
    <text evidence="1">The sequence shown here is derived from an EMBL/GenBank/DDBJ whole genome shotgun (WGS) entry which is preliminary data.</text>
</comment>
<organism evidence="1 2">
    <name type="scientific">Rhododendron molle</name>
    <name type="common">Chinese azalea</name>
    <name type="synonym">Azalea mollis</name>
    <dbReference type="NCBI Taxonomy" id="49168"/>
    <lineage>
        <taxon>Eukaryota</taxon>
        <taxon>Viridiplantae</taxon>
        <taxon>Streptophyta</taxon>
        <taxon>Embryophyta</taxon>
        <taxon>Tracheophyta</taxon>
        <taxon>Spermatophyta</taxon>
        <taxon>Magnoliopsida</taxon>
        <taxon>eudicotyledons</taxon>
        <taxon>Gunneridae</taxon>
        <taxon>Pentapetalae</taxon>
        <taxon>asterids</taxon>
        <taxon>Ericales</taxon>
        <taxon>Ericaceae</taxon>
        <taxon>Ericoideae</taxon>
        <taxon>Rhodoreae</taxon>
        <taxon>Rhododendron</taxon>
    </lineage>
</organism>
<evidence type="ECO:0000313" key="2">
    <source>
        <dbReference type="Proteomes" id="UP001062846"/>
    </source>
</evidence>
<dbReference type="Proteomes" id="UP001062846">
    <property type="component" value="Chromosome 4"/>
</dbReference>
<sequence length="420" mass="47151">MPPSLPQSSRRRLVLGFGAHPTTHEYMLVFIVYEKADIELGKFPSKVELYTQGTGSWRSITTVGHRHHIARFNCLQAFVNGAIHWIAFDRSVLNGRSSLIMLFNMGSQVFSVMMMPAALPERLRGAHRGGAQRLSVAYKNVIGASWRIIYSSPPSSMRRSPATPTMWPPQAHPVRHLRRLHKSLLPRLHKIALKLRGDKERGRESKNITPCGSIPDTVTCCFNSNCGGCYMAAVEDSHCLTWHYFFPFYDAENVNLHPSSLQGSLNPFMERTVGVKCVWHGQHSLIMLFNMGSQVFSVMMMPAALVSQSPLCLAIMSYGESVAVLCYGQPEEGSWCIWVMKEYGVAESWAKLYNINPPGKLYQIVRFWKNGEVLLSMSGNHKQLLCYDCETKTLTNTGYTGSSDAFNADTFMESLVLVKP</sequence>
<gene>
    <name evidence="1" type="ORF">RHMOL_Rhmol04G0112500</name>
</gene>
<protein>
    <submittedName>
        <fullName evidence="1">Uncharacterized protein</fullName>
    </submittedName>
</protein>